<dbReference type="GO" id="GO:0004252">
    <property type="term" value="F:serine-type endopeptidase activity"/>
    <property type="evidence" value="ECO:0007669"/>
    <property type="project" value="InterPro"/>
</dbReference>
<evidence type="ECO:0000259" key="5">
    <source>
        <dbReference type="PROSITE" id="PS50240"/>
    </source>
</evidence>
<accession>A0A8I6TKK6</accession>
<keyword evidence="7" id="KW-1185">Reference proteome</keyword>
<evidence type="ECO:0000256" key="4">
    <source>
        <dbReference type="ARBA" id="ARBA00023157"/>
    </source>
</evidence>
<sequence>MFGGIPVRKVLDVTYIVIITAYHMVDEHLIKKQCSGGVIAKKQILSSSYCFTKDELINPRVMDVYAYNPVLAKGSEVLYALIHPKYTTREKGFDIAVVAVNEEFDHVFNNLGGGVDKMSHCYIYTFKQNVNGLVGQTLVKSKVDVRTGKPACKGMEVVLCAHSTENNSPCEGDQGAPLFCDLRLKGILSRGIAFDSCRPKMGTMMFEDLSVHRDFIRNLTGIEVAIEENHQPPSNLAKSLLQYTGLFYLFFLMI</sequence>
<organism evidence="6 7">
    <name type="scientific">Cimex lectularius</name>
    <name type="common">Bed bug</name>
    <name type="synonym">Acanthia lectularia</name>
    <dbReference type="NCBI Taxonomy" id="79782"/>
    <lineage>
        <taxon>Eukaryota</taxon>
        <taxon>Metazoa</taxon>
        <taxon>Ecdysozoa</taxon>
        <taxon>Arthropoda</taxon>
        <taxon>Hexapoda</taxon>
        <taxon>Insecta</taxon>
        <taxon>Pterygota</taxon>
        <taxon>Neoptera</taxon>
        <taxon>Paraneoptera</taxon>
        <taxon>Hemiptera</taxon>
        <taxon>Heteroptera</taxon>
        <taxon>Panheteroptera</taxon>
        <taxon>Cimicomorpha</taxon>
        <taxon>Cimicidae</taxon>
        <taxon>Cimex</taxon>
    </lineage>
</organism>
<dbReference type="PROSITE" id="PS50240">
    <property type="entry name" value="TRYPSIN_DOM"/>
    <property type="match status" value="1"/>
</dbReference>
<dbReference type="EnsemblMetazoa" id="XM_024227959.1">
    <property type="protein sequence ID" value="XP_024083727.1"/>
    <property type="gene ID" value="LOC112127272"/>
</dbReference>
<dbReference type="PANTHER" id="PTHR24276">
    <property type="entry name" value="POLYSERASE-RELATED"/>
    <property type="match status" value="1"/>
</dbReference>
<keyword evidence="4" id="KW-1015">Disulfide bond</keyword>
<dbReference type="Pfam" id="PF00089">
    <property type="entry name" value="Trypsin"/>
    <property type="match status" value="1"/>
</dbReference>
<dbReference type="KEGG" id="clec:112127272"/>
<evidence type="ECO:0000256" key="2">
    <source>
        <dbReference type="ARBA" id="ARBA00022801"/>
    </source>
</evidence>
<evidence type="ECO:0000256" key="3">
    <source>
        <dbReference type="ARBA" id="ARBA00022825"/>
    </source>
</evidence>
<dbReference type="AlphaFoldDB" id="A0A8I6TKK6"/>
<dbReference type="SUPFAM" id="SSF50494">
    <property type="entry name" value="Trypsin-like serine proteases"/>
    <property type="match status" value="1"/>
</dbReference>
<evidence type="ECO:0000313" key="6">
    <source>
        <dbReference type="EnsemblMetazoa" id="XP_024083727.1"/>
    </source>
</evidence>
<proteinExistence type="predicted"/>
<dbReference type="Gene3D" id="2.40.10.10">
    <property type="entry name" value="Trypsin-like serine proteases"/>
    <property type="match status" value="2"/>
</dbReference>
<evidence type="ECO:0000256" key="1">
    <source>
        <dbReference type="ARBA" id="ARBA00022670"/>
    </source>
</evidence>
<keyword evidence="2" id="KW-0378">Hydrolase</keyword>
<dbReference type="InterPro" id="IPR009003">
    <property type="entry name" value="Peptidase_S1_PA"/>
</dbReference>
<feature type="domain" description="Peptidase S1" evidence="5">
    <location>
        <begin position="1"/>
        <end position="221"/>
    </location>
</feature>
<name>A0A8I6TKK6_CIMLE</name>
<dbReference type="InterPro" id="IPR050430">
    <property type="entry name" value="Peptidase_S1"/>
</dbReference>
<dbReference type="Proteomes" id="UP000494040">
    <property type="component" value="Unassembled WGS sequence"/>
</dbReference>
<reference evidence="6" key="1">
    <citation type="submission" date="2022-01" db="UniProtKB">
        <authorList>
            <consortium name="EnsemblMetazoa"/>
        </authorList>
    </citation>
    <scope>IDENTIFICATION</scope>
</reference>
<keyword evidence="1" id="KW-0645">Protease</keyword>
<evidence type="ECO:0000313" key="7">
    <source>
        <dbReference type="Proteomes" id="UP000494040"/>
    </source>
</evidence>
<protein>
    <recommendedName>
        <fullName evidence="5">Peptidase S1 domain-containing protein</fullName>
    </recommendedName>
</protein>
<keyword evidence="3" id="KW-0720">Serine protease</keyword>
<dbReference type="RefSeq" id="XP_024083727.1">
    <property type="nucleotide sequence ID" value="XM_024227959.1"/>
</dbReference>
<dbReference type="PANTHER" id="PTHR24276:SF96">
    <property type="entry name" value="PEPTIDASE S1 DOMAIN-CONTAINING PROTEIN"/>
    <property type="match status" value="1"/>
</dbReference>
<dbReference type="GO" id="GO:0006508">
    <property type="term" value="P:proteolysis"/>
    <property type="evidence" value="ECO:0007669"/>
    <property type="project" value="UniProtKB-KW"/>
</dbReference>
<dbReference type="GeneID" id="112127272"/>
<dbReference type="InterPro" id="IPR043504">
    <property type="entry name" value="Peptidase_S1_PA_chymotrypsin"/>
</dbReference>
<dbReference type="InterPro" id="IPR001254">
    <property type="entry name" value="Trypsin_dom"/>
</dbReference>